<keyword evidence="1" id="KW-1133">Transmembrane helix</keyword>
<dbReference type="PROSITE" id="PS50206">
    <property type="entry name" value="RHODANESE_3"/>
    <property type="match status" value="1"/>
</dbReference>
<evidence type="ECO:0000259" key="2">
    <source>
        <dbReference type="PROSITE" id="PS50206"/>
    </source>
</evidence>
<gene>
    <name evidence="3" type="ORF">J2T19_000720</name>
</gene>
<dbReference type="InterPro" id="IPR001763">
    <property type="entry name" value="Rhodanese-like_dom"/>
</dbReference>
<dbReference type="SMART" id="SM00450">
    <property type="entry name" value="RHOD"/>
    <property type="match status" value="1"/>
</dbReference>
<name>A0ABT9W816_9BACL</name>
<keyword evidence="4" id="KW-1185">Reference proteome</keyword>
<dbReference type="EMBL" id="JAUSTI010000002">
    <property type="protein sequence ID" value="MDQ0169280.1"/>
    <property type="molecule type" value="Genomic_DNA"/>
</dbReference>
<feature type="transmembrane region" description="Helical" evidence="1">
    <location>
        <begin position="139"/>
        <end position="160"/>
    </location>
</feature>
<dbReference type="Proteomes" id="UP001233836">
    <property type="component" value="Unassembled WGS sequence"/>
</dbReference>
<evidence type="ECO:0000256" key="1">
    <source>
        <dbReference type="SAM" id="Phobius"/>
    </source>
</evidence>
<dbReference type="SUPFAM" id="SSF52821">
    <property type="entry name" value="Rhodanese/Cell cycle control phosphatase"/>
    <property type="match status" value="1"/>
</dbReference>
<dbReference type="PANTHER" id="PTHR43031:SF16">
    <property type="entry name" value="OXIDOREDUCTASE"/>
    <property type="match status" value="1"/>
</dbReference>
<keyword evidence="1" id="KW-0472">Membrane</keyword>
<dbReference type="Gene3D" id="3.40.250.10">
    <property type="entry name" value="Rhodanese-like domain"/>
    <property type="match status" value="1"/>
</dbReference>
<evidence type="ECO:0000313" key="4">
    <source>
        <dbReference type="Proteomes" id="UP001233836"/>
    </source>
</evidence>
<evidence type="ECO:0000313" key="3">
    <source>
        <dbReference type="EMBL" id="MDQ0169280.1"/>
    </source>
</evidence>
<proteinExistence type="predicted"/>
<feature type="domain" description="Rhodanese" evidence="2">
    <location>
        <begin position="20"/>
        <end position="106"/>
    </location>
</feature>
<dbReference type="PANTHER" id="PTHR43031">
    <property type="entry name" value="FAD-DEPENDENT OXIDOREDUCTASE"/>
    <property type="match status" value="1"/>
</dbReference>
<accession>A0ABT9W816</accession>
<dbReference type="InterPro" id="IPR036873">
    <property type="entry name" value="Rhodanese-like_dom_sf"/>
</dbReference>
<comment type="caution">
    <text evidence="3">The sequence shown here is derived from an EMBL/GenBank/DDBJ whole genome shotgun (WGS) entry which is preliminary data.</text>
</comment>
<feature type="transmembrane region" description="Helical" evidence="1">
    <location>
        <begin position="115"/>
        <end position="133"/>
    </location>
</feature>
<dbReference type="Pfam" id="PF00581">
    <property type="entry name" value="Rhodanese"/>
    <property type="match status" value="1"/>
</dbReference>
<dbReference type="CDD" id="cd00158">
    <property type="entry name" value="RHOD"/>
    <property type="match status" value="1"/>
</dbReference>
<protein>
    <submittedName>
        <fullName evidence="3">Rhodanese-related sulfurtransferase</fullName>
    </submittedName>
</protein>
<dbReference type="InterPro" id="IPR050229">
    <property type="entry name" value="GlpE_sulfurtransferase"/>
</dbReference>
<sequence length="170" mass="19446">MMGTTYTDISFHELQAKLNKRENLKIFDVRTAKSFGRGHIKGSINVPYSAWSTIPRISAEEEVVIICYFGMASSRVSEQLAESHDKVFNFKGGMAQWQGEIETETIRHKWNTERIYTLVLGFLFLLSVPISFLNSWWGLSYSAIVAIVVLLSGITNHIFITKWIRSFGFK</sequence>
<reference evidence="3 4" key="1">
    <citation type="submission" date="2023-07" db="EMBL/GenBank/DDBJ databases">
        <title>Sorghum-associated microbial communities from plants grown in Nebraska, USA.</title>
        <authorList>
            <person name="Schachtman D."/>
        </authorList>
    </citation>
    <scope>NUCLEOTIDE SEQUENCE [LARGE SCALE GENOMIC DNA]</scope>
    <source>
        <strain evidence="3 4">DS1314</strain>
    </source>
</reference>
<keyword evidence="1" id="KW-0812">Transmembrane</keyword>
<organism evidence="3 4">
    <name type="scientific">Paenibacillus tundrae</name>
    <dbReference type="NCBI Taxonomy" id="528187"/>
    <lineage>
        <taxon>Bacteria</taxon>
        <taxon>Bacillati</taxon>
        <taxon>Bacillota</taxon>
        <taxon>Bacilli</taxon>
        <taxon>Bacillales</taxon>
        <taxon>Paenibacillaceae</taxon>
        <taxon>Paenibacillus</taxon>
    </lineage>
</organism>